<accession>A0A918PZH0</accession>
<keyword evidence="1" id="KW-0812">Transmembrane</keyword>
<gene>
    <name evidence="2" type="ORF">GCM10010365_55960</name>
</gene>
<feature type="transmembrane region" description="Helical" evidence="1">
    <location>
        <begin position="24"/>
        <end position="44"/>
    </location>
</feature>
<sequence>MGSGITGHGGGLACVMAAGHGGGLAWLGMTGVAGIGVLALVLFGKDVGEQVVAVLGAVVAALGMACSIPERHTVGTPHHHGFLSRDEYLVGTPDHREAVLADHERAADDCALPCVSRSRSDRLVLGR</sequence>
<keyword evidence="1" id="KW-0472">Membrane</keyword>
<keyword evidence="1" id="KW-1133">Transmembrane helix</keyword>
<comment type="caution">
    <text evidence="2">The sequence shown here is derived from an EMBL/GenBank/DDBJ whole genome shotgun (WGS) entry which is preliminary data.</text>
</comment>
<dbReference type="Proteomes" id="UP000622166">
    <property type="component" value="Unassembled WGS sequence"/>
</dbReference>
<keyword evidence="3" id="KW-1185">Reference proteome</keyword>
<evidence type="ECO:0000313" key="3">
    <source>
        <dbReference type="Proteomes" id="UP000622166"/>
    </source>
</evidence>
<reference evidence="2" key="2">
    <citation type="submission" date="2020-09" db="EMBL/GenBank/DDBJ databases">
        <authorList>
            <person name="Sun Q."/>
            <person name="Ohkuma M."/>
        </authorList>
    </citation>
    <scope>NUCLEOTIDE SEQUENCE</scope>
    <source>
        <strain evidence="2">JCM 4815</strain>
    </source>
</reference>
<name>A0A918PZH0_9ACTN</name>
<feature type="transmembrane region" description="Helical" evidence="1">
    <location>
        <begin position="50"/>
        <end position="68"/>
    </location>
</feature>
<evidence type="ECO:0000313" key="2">
    <source>
        <dbReference type="EMBL" id="GGZ28380.1"/>
    </source>
</evidence>
<proteinExistence type="predicted"/>
<evidence type="ECO:0000256" key="1">
    <source>
        <dbReference type="SAM" id="Phobius"/>
    </source>
</evidence>
<dbReference type="EMBL" id="BMVW01000013">
    <property type="protein sequence ID" value="GGZ28380.1"/>
    <property type="molecule type" value="Genomic_DNA"/>
</dbReference>
<dbReference type="AlphaFoldDB" id="A0A918PZH0"/>
<organism evidence="2 3">
    <name type="scientific">Streptomyces poonensis</name>
    <dbReference type="NCBI Taxonomy" id="68255"/>
    <lineage>
        <taxon>Bacteria</taxon>
        <taxon>Bacillati</taxon>
        <taxon>Actinomycetota</taxon>
        <taxon>Actinomycetes</taxon>
        <taxon>Kitasatosporales</taxon>
        <taxon>Streptomycetaceae</taxon>
        <taxon>Streptomyces</taxon>
    </lineage>
</organism>
<reference evidence="2" key="1">
    <citation type="journal article" date="2014" name="Int. J. Syst. Evol. Microbiol.">
        <title>Complete genome sequence of Corynebacterium casei LMG S-19264T (=DSM 44701T), isolated from a smear-ripened cheese.</title>
        <authorList>
            <consortium name="US DOE Joint Genome Institute (JGI-PGF)"/>
            <person name="Walter F."/>
            <person name="Albersmeier A."/>
            <person name="Kalinowski J."/>
            <person name="Ruckert C."/>
        </authorList>
    </citation>
    <scope>NUCLEOTIDE SEQUENCE</scope>
    <source>
        <strain evidence="2">JCM 4815</strain>
    </source>
</reference>
<protein>
    <submittedName>
        <fullName evidence="2">Uncharacterized protein</fullName>
    </submittedName>
</protein>